<dbReference type="PANTHER" id="PTHR43433">
    <property type="entry name" value="HYDROLASE, ALPHA/BETA FOLD FAMILY PROTEIN"/>
    <property type="match status" value="1"/>
</dbReference>
<evidence type="ECO:0000259" key="2">
    <source>
        <dbReference type="Pfam" id="PF12697"/>
    </source>
</evidence>
<evidence type="ECO:0000313" key="4">
    <source>
        <dbReference type="Proteomes" id="UP001183615"/>
    </source>
</evidence>
<dbReference type="InterPro" id="IPR000073">
    <property type="entry name" value="AB_hydrolase_1"/>
</dbReference>
<reference evidence="4" key="1">
    <citation type="submission" date="2023-07" db="EMBL/GenBank/DDBJ databases">
        <title>30 novel species of actinomycetes from the DSMZ collection.</title>
        <authorList>
            <person name="Nouioui I."/>
        </authorList>
    </citation>
    <scope>NUCLEOTIDE SEQUENCE [LARGE SCALE GENOMIC DNA]</scope>
    <source>
        <strain evidence="4">DSM 41886</strain>
    </source>
</reference>
<proteinExistence type="predicted"/>
<dbReference type="RefSeq" id="WP_311617551.1">
    <property type="nucleotide sequence ID" value="NZ_JAVREV010000005.1"/>
</dbReference>
<keyword evidence="4" id="KW-1185">Reference proteome</keyword>
<dbReference type="EMBL" id="JAVREV010000005">
    <property type="protein sequence ID" value="MDT0443179.1"/>
    <property type="molecule type" value="Genomic_DNA"/>
</dbReference>
<dbReference type="SUPFAM" id="SSF53474">
    <property type="entry name" value="alpha/beta-Hydrolases"/>
    <property type="match status" value="1"/>
</dbReference>
<protein>
    <submittedName>
        <fullName evidence="3">Alpha/beta hydrolase</fullName>
    </submittedName>
</protein>
<sequence>MSRPPFCVPPTGVRAHRLATRRGEFAVLDAVPAGEPAGTVLLVPGYTGSKEDFIALLEPLAAAGYRAVAVDGRGQYETAGTPGRTAYGLGALAEDVLAQADALGAGPVHLVGHSLGGLISRGAVLRALAAGRPSPFASLTLIASGPGRVARRQRWRARALRLGLPVLGAGRVWQVCYRGVEPGDVGAFLHRRWLANVPDQLLATGRTLRYEPDRVARLAAAGLPVHVLSGERDGAWPVPLLDRMAHRLSARRTVIRGAEHSPNAERPVETATALLDFWTHTSPPATDRPAAAPRPPADGCASPAR</sequence>
<feature type="region of interest" description="Disordered" evidence="1">
    <location>
        <begin position="279"/>
        <end position="305"/>
    </location>
</feature>
<organism evidence="3 4">
    <name type="scientific">Streptomyces johnsoniae</name>
    <dbReference type="NCBI Taxonomy" id="3075532"/>
    <lineage>
        <taxon>Bacteria</taxon>
        <taxon>Bacillati</taxon>
        <taxon>Actinomycetota</taxon>
        <taxon>Actinomycetes</taxon>
        <taxon>Kitasatosporales</taxon>
        <taxon>Streptomycetaceae</taxon>
        <taxon>Streptomyces</taxon>
    </lineage>
</organism>
<name>A0ABU2S418_9ACTN</name>
<gene>
    <name evidence="3" type="ORF">RM779_11305</name>
</gene>
<dbReference type="Gene3D" id="3.40.50.1820">
    <property type="entry name" value="alpha/beta hydrolase"/>
    <property type="match status" value="1"/>
</dbReference>
<keyword evidence="3" id="KW-0378">Hydrolase</keyword>
<feature type="domain" description="AB hydrolase-1" evidence="2">
    <location>
        <begin position="40"/>
        <end position="272"/>
    </location>
</feature>
<accession>A0ABU2S418</accession>
<dbReference type="PANTHER" id="PTHR43433:SF5">
    <property type="entry name" value="AB HYDROLASE-1 DOMAIN-CONTAINING PROTEIN"/>
    <property type="match status" value="1"/>
</dbReference>
<evidence type="ECO:0000313" key="3">
    <source>
        <dbReference type="EMBL" id="MDT0443179.1"/>
    </source>
</evidence>
<dbReference type="GO" id="GO:0016787">
    <property type="term" value="F:hydrolase activity"/>
    <property type="evidence" value="ECO:0007669"/>
    <property type="project" value="UniProtKB-KW"/>
</dbReference>
<dbReference type="InterPro" id="IPR050471">
    <property type="entry name" value="AB_hydrolase"/>
</dbReference>
<dbReference type="InterPro" id="IPR029058">
    <property type="entry name" value="AB_hydrolase_fold"/>
</dbReference>
<comment type="caution">
    <text evidence="3">The sequence shown here is derived from an EMBL/GenBank/DDBJ whole genome shotgun (WGS) entry which is preliminary data.</text>
</comment>
<evidence type="ECO:0000256" key="1">
    <source>
        <dbReference type="SAM" id="MobiDB-lite"/>
    </source>
</evidence>
<dbReference type="Proteomes" id="UP001183615">
    <property type="component" value="Unassembled WGS sequence"/>
</dbReference>
<dbReference type="Pfam" id="PF12697">
    <property type="entry name" value="Abhydrolase_6"/>
    <property type="match status" value="1"/>
</dbReference>